<dbReference type="InterPro" id="IPR020843">
    <property type="entry name" value="ER"/>
</dbReference>
<feature type="domain" description="Enoyl reductase (ER)" evidence="2">
    <location>
        <begin position="12"/>
        <end position="325"/>
    </location>
</feature>
<sequence>MRAAAYDRTGPAKDVLTLIELPTPEPGPGEVRVRLATSGINPSDVKTRGGTRTKVLAFPQIVPHSDGAGVIDAVGAGVDSGRIGERVWTWNAAWGRPHGTAAQYIVLPSAQAVQLPERVDFAAGACLGIPALTAYHAVVMDGGVKDKTVLVAGGAGAVGHYAIQFARLRGARQIITTVSSQAKAQIALAAGADVTIDYRKEDVAARVLELTNGAGVNRVIEVDLHANVKLDFAVTAANGDIVIYGSNVPEVPVNFVQGITKNLQLRFFIVYNLTAADRARELAEFGELLASGRLQHNVTDRFPLDRIAEAHERVESGQAGGNVVLDIS</sequence>
<evidence type="ECO:0000259" key="2">
    <source>
        <dbReference type="SMART" id="SM00829"/>
    </source>
</evidence>
<reference evidence="3 4" key="1">
    <citation type="submission" date="2019-03" db="EMBL/GenBank/DDBJ databases">
        <title>Genomic Encyclopedia of Type Strains, Phase IV (KMG-IV): sequencing the most valuable type-strain genomes for metagenomic binning, comparative biology and taxonomic classification.</title>
        <authorList>
            <person name="Goeker M."/>
        </authorList>
    </citation>
    <scope>NUCLEOTIDE SEQUENCE [LARGE SCALE GENOMIC DNA]</scope>
    <source>
        <strain evidence="3 4">DSM 26377</strain>
    </source>
</reference>
<evidence type="ECO:0000256" key="1">
    <source>
        <dbReference type="ARBA" id="ARBA00022857"/>
    </source>
</evidence>
<name>A0A4S3JYX9_9GAMM</name>
<keyword evidence="1" id="KW-0521">NADP</keyword>
<dbReference type="InterPro" id="IPR011032">
    <property type="entry name" value="GroES-like_sf"/>
</dbReference>
<dbReference type="OrthoDB" id="9787435at2"/>
<dbReference type="InterPro" id="IPR036291">
    <property type="entry name" value="NAD(P)-bd_dom_sf"/>
</dbReference>
<evidence type="ECO:0000313" key="4">
    <source>
        <dbReference type="Proteomes" id="UP000295341"/>
    </source>
</evidence>
<keyword evidence="4" id="KW-1185">Reference proteome</keyword>
<protein>
    <submittedName>
        <fullName evidence="3">NADPH2:quinone reductase</fullName>
    </submittedName>
</protein>
<dbReference type="InterPro" id="IPR013149">
    <property type="entry name" value="ADH-like_C"/>
</dbReference>
<dbReference type="CDD" id="cd08253">
    <property type="entry name" value="zeta_crystallin"/>
    <property type="match status" value="1"/>
</dbReference>
<accession>A0A4S3JYX9</accession>
<dbReference type="SMART" id="SM00829">
    <property type="entry name" value="PKS_ER"/>
    <property type="match status" value="1"/>
</dbReference>
<dbReference type="PANTHER" id="PTHR44154">
    <property type="entry name" value="QUINONE OXIDOREDUCTASE"/>
    <property type="match status" value="1"/>
</dbReference>
<dbReference type="EMBL" id="SOBT01000011">
    <property type="protein sequence ID" value="TDU25675.1"/>
    <property type="molecule type" value="Genomic_DNA"/>
</dbReference>
<comment type="caution">
    <text evidence="3">The sequence shown here is derived from an EMBL/GenBank/DDBJ whole genome shotgun (WGS) entry which is preliminary data.</text>
</comment>
<dbReference type="PANTHER" id="PTHR44154:SF1">
    <property type="entry name" value="QUINONE OXIDOREDUCTASE"/>
    <property type="match status" value="1"/>
</dbReference>
<dbReference type="Pfam" id="PF00107">
    <property type="entry name" value="ADH_zinc_N"/>
    <property type="match status" value="1"/>
</dbReference>
<gene>
    <name evidence="3" type="ORF">DFR24_4120</name>
</gene>
<dbReference type="Gene3D" id="3.40.50.720">
    <property type="entry name" value="NAD(P)-binding Rossmann-like Domain"/>
    <property type="match status" value="1"/>
</dbReference>
<dbReference type="SUPFAM" id="SSF51735">
    <property type="entry name" value="NAD(P)-binding Rossmann-fold domains"/>
    <property type="match status" value="1"/>
</dbReference>
<dbReference type="SUPFAM" id="SSF50129">
    <property type="entry name" value="GroES-like"/>
    <property type="match status" value="1"/>
</dbReference>
<dbReference type="InterPro" id="IPR013154">
    <property type="entry name" value="ADH-like_N"/>
</dbReference>
<proteinExistence type="predicted"/>
<dbReference type="Pfam" id="PF08240">
    <property type="entry name" value="ADH_N"/>
    <property type="match status" value="1"/>
</dbReference>
<evidence type="ECO:0000313" key="3">
    <source>
        <dbReference type="EMBL" id="TDU25675.1"/>
    </source>
</evidence>
<organism evidence="3 4">
    <name type="scientific">Panacagrimonas perspica</name>
    <dbReference type="NCBI Taxonomy" id="381431"/>
    <lineage>
        <taxon>Bacteria</taxon>
        <taxon>Pseudomonadati</taxon>
        <taxon>Pseudomonadota</taxon>
        <taxon>Gammaproteobacteria</taxon>
        <taxon>Nevskiales</taxon>
        <taxon>Nevskiaceae</taxon>
        <taxon>Panacagrimonas</taxon>
    </lineage>
</organism>
<dbReference type="GO" id="GO:0016491">
    <property type="term" value="F:oxidoreductase activity"/>
    <property type="evidence" value="ECO:0007669"/>
    <property type="project" value="InterPro"/>
</dbReference>
<dbReference type="RefSeq" id="WP_133883282.1">
    <property type="nucleotide sequence ID" value="NZ_MWIN01000041.1"/>
</dbReference>
<dbReference type="InterPro" id="IPR051603">
    <property type="entry name" value="Zinc-ADH_QOR/CCCR"/>
</dbReference>
<dbReference type="AlphaFoldDB" id="A0A4S3JYX9"/>
<dbReference type="Gene3D" id="3.90.180.10">
    <property type="entry name" value="Medium-chain alcohol dehydrogenases, catalytic domain"/>
    <property type="match status" value="1"/>
</dbReference>
<dbReference type="Proteomes" id="UP000295341">
    <property type="component" value="Unassembled WGS sequence"/>
</dbReference>